<dbReference type="Ensembl" id="ENSTNIT00000001007.1">
    <property type="protein sequence ID" value="ENSTNIP00000002127.1"/>
    <property type="gene ID" value="ENSTNIG00000000400.1"/>
</dbReference>
<dbReference type="HOGENOM" id="CLU_3013621_0_0_1"/>
<reference evidence="3" key="1">
    <citation type="journal article" date="2004" name="Nature">
        <title>Genome duplication in the teleost fish Tetraodon nigroviridis reveals the early vertebrate proto-karyotype.</title>
        <authorList>
            <person name="Jaillon O."/>
            <person name="Aury J.-M."/>
            <person name="Brunet F."/>
            <person name="Petit J.-L."/>
            <person name="Stange-Thomann N."/>
            <person name="Mauceli E."/>
            <person name="Bouneau L."/>
            <person name="Fischer C."/>
            <person name="Ozouf-Costaz C."/>
            <person name="Bernot A."/>
            <person name="Nicaud S."/>
            <person name="Jaffe D."/>
            <person name="Fisher S."/>
            <person name="Lutfalla G."/>
            <person name="Dossat C."/>
            <person name="Segurens B."/>
            <person name="Dasilva C."/>
            <person name="Salanoubat M."/>
            <person name="Levy M."/>
            <person name="Boudet N."/>
            <person name="Castellano S."/>
            <person name="Anthouard V."/>
            <person name="Jubin C."/>
            <person name="Castelli V."/>
            <person name="Katinka M."/>
            <person name="Vacherie B."/>
            <person name="Biemont C."/>
            <person name="Skalli Z."/>
            <person name="Cattolico L."/>
            <person name="Poulain J."/>
            <person name="De Berardinis V."/>
            <person name="Cruaud C."/>
            <person name="Duprat S."/>
            <person name="Brottier P."/>
            <person name="Coutanceau J.-P."/>
            <person name="Gouzy J."/>
            <person name="Parra G."/>
            <person name="Lardier G."/>
            <person name="Chapple C."/>
            <person name="McKernan K.J."/>
            <person name="McEwan P."/>
            <person name="Bosak S."/>
            <person name="Kellis M."/>
            <person name="Volff J.-N."/>
            <person name="Guigo R."/>
            <person name="Zody M.C."/>
            <person name="Mesirov J."/>
            <person name="Lindblad-Toh K."/>
            <person name="Birren B."/>
            <person name="Nusbaum C."/>
            <person name="Kahn D."/>
            <person name="Robinson-Rechavi M."/>
            <person name="Laudet V."/>
            <person name="Schachter V."/>
            <person name="Quetier F."/>
            <person name="Saurin W."/>
            <person name="Scarpelli C."/>
            <person name="Wincker P."/>
            <person name="Lander E.S."/>
            <person name="Weissenbach J."/>
            <person name="Roest Crollius H."/>
        </authorList>
    </citation>
    <scope>NUCLEOTIDE SEQUENCE [LARGE SCALE GENOMIC DNA]</scope>
</reference>
<organism evidence="2 3">
    <name type="scientific">Tetraodon nigroviridis</name>
    <name type="common">Spotted green pufferfish</name>
    <name type="synonym">Chelonodon nigroviridis</name>
    <dbReference type="NCBI Taxonomy" id="99883"/>
    <lineage>
        <taxon>Eukaryota</taxon>
        <taxon>Metazoa</taxon>
        <taxon>Chordata</taxon>
        <taxon>Craniata</taxon>
        <taxon>Vertebrata</taxon>
        <taxon>Euteleostomi</taxon>
        <taxon>Actinopterygii</taxon>
        <taxon>Neopterygii</taxon>
        <taxon>Teleostei</taxon>
        <taxon>Neoteleostei</taxon>
        <taxon>Acanthomorphata</taxon>
        <taxon>Eupercaria</taxon>
        <taxon>Tetraodontiformes</taxon>
        <taxon>Tetradontoidea</taxon>
        <taxon>Tetraodontidae</taxon>
        <taxon>Tetraodon</taxon>
    </lineage>
</organism>
<evidence type="ECO:0000313" key="2">
    <source>
        <dbReference type="Ensembl" id="ENSTNIP00000002127.1"/>
    </source>
</evidence>
<name>H3C1L1_TETNG</name>
<keyword evidence="3" id="KW-1185">Reference proteome</keyword>
<dbReference type="AlphaFoldDB" id="H3C1L1"/>
<evidence type="ECO:0000313" key="3">
    <source>
        <dbReference type="Proteomes" id="UP000007303"/>
    </source>
</evidence>
<reference evidence="2" key="3">
    <citation type="submission" date="2025-09" db="UniProtKB">
        <authorList>
            <consortium name="Ensembl"/>
        </authorList>
    </citation>
    <scope>IDENTIFICATION</scope>
</reference>
<accession>H3C1L1</accession>
<sequence length="56" mass="6698">MYRQVQECDRKQDYLLYSHFHSPFISIPVHHPEKQSRHECVSSREKGETGPPECRL</sequence>
<proteinExistence type="predicted"/>
<evidence type="ECO:0000256" key="1">
    <source>
        <dbReference type="SAM" id="MobiDB-lite"/>
    </source>
</evidence>
<dbReference type="Proteomes" id="UP000007303">
    <property type="component" value="Unassembled WGS sequence"/>
</dbReference>
<dbReference type="InParanoid" id="H3C1L1"/>
<protein>
    <submittedName>
        <fullName evidence="2">Uncharacterized protein</fullName>
    </submittedName>
</protein>
<reference evidence="2" key="2">
    <citation type="submission" date="2025-08" db="UniProtKB">
        <authorList>
            <consortium name="Ensembl"/>
        </authorList>
    </citation>
    <scope>IDENTIFICATION</scope>
</reference>
<feature type="region of interest" description="Disordered" evidence="1">
    <location>
        <begin position="35"/>
        <end position="56"/>
    </location>
</feature>